<evidence type="ECO:0000313" key="2">
    <source>
        <dbReference type="Proteomes" id="UP001177140"/>
    </source>
</evidence>
<organism evidence="1 2">
    <name type="scientific">Papaver nudicaule</name>
    <name type="common">Iceland poppy</name>
    <dbReference type="NCBI Taxonomy" id="74823"/>
    <lineage>
        <taxon>Eukaryota</taxon>
        <taxon>Viridiplantae</taxon>
        <taxon>Streptophyta</taxon>
        <taxon>Embryophyta</taxon>
        <taxon>Tracheophyta</taxon>
        <taxon>Spermatophyta</taxon>
        <taxon>Magnoliopsida</taxon>
        <taxon>Ranunculales</taxon>
        <taxon>Papaveraceae</taxon>
        <taxon>Papaveroideae</taxon>
        <taxon>Papaver</taxon>
    </lineage>
</organism>
<proteinExistence type="predicted"/>
<reference evidence="1" key="1">
    <citation type="submission" date="2022-03" db="EMBL/GenBank/DDBJ databases">
        <title>A functionally conserved STORR gene fusion in Papaver species that diverged 16.8 million years ago.</title>
        <authorList>
            <person name="Catania T."/>
        </authorList>
    </citation>
    <scope>NUCLEOTIDE SEQUENCE</scope>
    <source>
        <strain evidence="1">S-191538</strain>
    </source>
</reference>
<name>A0AA41W0L3_PAPNU</name>
<sequence length="52" mass="5793">MADRLYFSLFGPESNNATEDVTVEESKTALRTGKQHDFSEARIEAAVEKLCS</sequence>
<evidence type="ECO:0000313" key="1">
    <source>
        <dbReference type="EMBL" id="MCL7050861.1"/>
    </source>
</evidence>
<accession>A0AA41W0L3</accession>
<protein>
    <submittedName>
        <fullName evidence="1">Uncharacterized protein</fullName>
    </submittedName>
</protein>
<comment type="caution">
    <text evidence="1">The sequence shown here is derived from an EMBL/GenBank/DDBJ whole genome shotgun (WGS) entry which is preliminary data.</text>
</comment>
<dbReference type="AlphaFoldDB" id="A0AA41W0L3"/>
<gene>
    <name evidence="1" type="ORF">MKW94_011892</name>
</gene>
<feature type="non-terminal residue" evidence="1">
    <location>
        <position position="52"/>
    </location>
</feature>
<dbReference type="EMBL" id="JAJJMA010332463">
    <property type="protein sequence ID" value="MCL7050861.1"/>
    <property type="molecule type" value="Genomic_DNA"/>
</dbReference>
<dbReference type="Proteomes" id="UP001177140">
    <property type="component" value="Unassembled WGS sequence"/>
</dbReference>
<keyword evidence="2" id="KW-1185">Reference proteome</keyword>